<evidence type="ECO:0000313" key="9">
    <source>
        <dbReference type="Proteomes" id="UP000295719"/>
    </source>
</evidence>
<proteinExistence type="inferred from homology"/>
<dbReference type="Proteomes" id="UP000295719">
    <property type="component" value="Unassembled WGS sequence"/>
</dbReference>
<evidence type="ECO:0000256" key="4">
    <source>
        <dbReference type="ARBA" id="ARBA00022692"/>
    </source>
</evidence>
<evidence type="ECO:0000256" key="3">
    <source>
        <dbReference type="ARBA" id="ARBA00022475"/>
    </source>
</evidence>
<evidence type="ECO:0000256" key="5">
    <source>
        <dbReference type="ARBA" id="ARBA00022989"/>
    </source>
</evidence>
<dbReference type="NCBIfam" id="NF002774">
    <property type="entry name" value="PRK02868.1"/>
    <property type="match status" value="1"/>
</dbReference>
<feature type="transmembrane region" description="Helical" evidence="7">
    <location>
        <begin position="122"/>
        <end position="141"/>
    </location>
</feature>
<dbReference type="RefSeq" id="WP_131863452.1">
    <property type="nucleotide sequence ID" value="NZ_SMCR01000001.1"/>
</dbReference>
<keyword evidence="9" id="KW-1185">Reference proteome</keyword>
<comment type="caution">
    <text evidence="8">The sequence shown here is derived from an EMBL/GenBank/DDBJ whole genome shotgun (WGS) entry which is preliminary data.</text>
</comment>
<evidence type="ECO:0000256" key="6">
    <source>
        <dbReference type="ARBA" id="ARBA00023136"/>
    </source>
</evidence>
<accession>A0A4R3Z2B3</accession>
<evidence type="ECO:0000256" key="2">
    <source>
        <dbReference type="ARBA" id="ARBA00005633"/>
    </source>
</evidence>
<evidence type="ECO:0000256" key="1">
    <source>
        <dbReference type="ARBA" id="ARBA00004429"/>
    </source>
</evidence>
<evidence type="ECO:0000256" key="7">
    <source>
        <dbReference type="HAMAP-Rule" id="MF_01067"/>
    </source>
</evidence>
<dbReference type="Pfam" id="PF06790">
    <property type="entry name" value="UPF0259"/>
    <property type="match status" value="1"/>
</dbReference>
<feature type="transmembrane region" description="Helical" evidence="7">
    <location>
        <begin position="188"/>
        <end position="211"/>
    </location>
</feature>
<feature type="transmembrane region" description="Helical" evidence="7">
    <location>
        <begin position="90"/>
        <end position="110"/>
    </location>
</feature>
<feature type="transmembrane region" description="Helical" evidence="7">
    <location>
        <begin position="20"/>
        <end position="41"/>
    </location>
</feature>
<keyword evidence="5 7" id="KW-1133">Transmembrane helix</keyword>
<dbReference type="HAMAP" id="MF_01067">
    <property type="entry name" value="UPF0259"/>
    <property type="match status" value="1"/>
</dbReference>
<gene>
    <name evidence="8" type="ORF">EDC52_101261</name>
</gene>
<feature type="transmembrane region" description="Helical" evidence="7">
    <location>
        <begin position="147"/>
        <end position="167"/>
    </location>
</feature>
<evidence type="ECO:0000313" key="8">
    <source>
        <dbReference type="EMBL" id="TCV99921.1"/>
    </source>
</evidence>
<dbReference type="GO" id="GO:0005886">
    <property type="term" value="C:plasma membrane"/>
    <property type="evidence" value="ECO:0007669"/>
    <property type="project" value="UniProtKB-SubCell"/>
</dbReference>
<name>A0A4R3Z2B3_9GAMM</name>
<dbReference type="AlphaFoldDB" id="A0A4R3Z2B3"/>
<dbReference type="InterPro" id="IPR009627">
    <property type="entry name" value="UPF0259"/>
</dbReference>
<reference evidence="8 9" key="1">
    <citation type="submission" date="2019-03" db="EMBL/GenBank/DDBJ databases">
        <title>Genomic Encyclopedia of Type Strains, Phase IV (KMG-IV): sequencing the most valuable type-strain genomes for metagenomic binning, comparative biology and taxonomic classification.</title>
        <authorList>
            <person name="Goeker M."/>
        </authorList>
    </citation>
    <scope>NUCLEOTIDE SEQUENCE [LARGE SCALE GENOMIC DNA]</scope>
    <source>
        <strain evidence="8 9">DSM 19580</strain>
    </source>
</reference>
<sequence length="258" mass="27603">MPIMASTLYRDMLNFMRNQFASIILLALLTALISVLIGHALSPDSDQLVILNGGASEMADTAEMSLQEMVQQMSPEQQQVLLKASAAGTFAGLLGNVLLVGGLLTMIRMVSSRQPTSVVRSLGLSLPILPRLLLLIFLTTLLVQLGLLLVLVPGILVAIALSLAPVITTSENLGVFKSMRLSSKLAFANLRLIAPAIMIWLAAKAAVLLLATELTMVSSLVAAVLLNGLSNVISALLLIYLYRLYMLLRDTDAEPVNP</sequence>
<comment type="similarity">
    <text evidence="2 7">Belongs to the UPF0259 family.</text>
</comment>
<dbReference type="OrthoDB" id="6454524at2"/>
<keyword evidence="3 7" id="KW-1003">Cell membrane</keyword>
<dbReference type="EMBL" id="SMCR01000001">
    <property type="protein sequence ID" value="TCV99921.1"/>
    <property type="molecule type" value="Genomic_DNA"/>
</dbReference>
<organism evidence="8 9">
    <name type="scientific">Biostraticola tofi</name>
    <dbReference type="NCBI Taxonomy" id="466109"/>
    <lineage>
        <taxon>Bacteria</taxon>
        <taxon>Pseudomonadati</taxon>
        <taxon>Pseudomonadota</taxon>
        <taxon>Gammaproteobacteria</taxon>
        <taxon>Enterobacterales</taxon>
        <taxon>Bruguierivoracaceae</taxon>
        <taxon>Biostraticola</taxon>
    </lineage>
</organism>
<keyword evidence="6 7" id="KW-0472">Membrane</keyword>
<feature type="transmembrane region" description="Helical" evidence="7">
    <location>
        <begin position="217"/>
        <end position="242"/>
    </location>
</feature>
<comment type="subcellular location">
    <subcellularLocation>
        <location evidence="1">Cell inner membrane</location>
        <topology evidence="1">Multi-pass membrane protein</topology>
    </subcellularLocation>
    <subcellularLocation>
        <location evidence="7">Cell membrane</location>
        <topology evidence="7">Multi-pass membrane protein</topology>
    </subcellularLocation>
</comment>
<keyword evidence="4 7" id="KW-0812">Transmembrane</keyword>
<protein>
    <recommendedName>
        <fullName evidence="7">UPF0259 membrane protein EDC52_101261</fullName>
    </recommendedName>
</protein>